<evidence type="ECO:0000313" key="3">
    <source>
        <dbReference type="Proteomes" id="UP000198756"/>
    </source>
</evidence>
<dbReference type="InterPro" id="IPR004360">
    <property type="entry name" value="Glyas_Fos-R_dOase_dom"/>
</dbReference>
<dbReference type="Pfam" id="PF00903">
    <property type="entry name" value="Glyoxalase"/>
    <property type="match status" value="1"/>
</dbReference>
<organism evidence="2 3">
    <name type="scientific">Algoriphagus alkaliphilus</name>
    <dbReference type="NCBI Taxonomy" id="279824"/>
    <lineage>
        <taxon>Bacteria</taxon>
        <taxon>Pseudomonadati</taxon>
        <taxon>Bacteroidota</taxon>
        <taxon>Cytophagia</taxon>
        <taxon>Cytophagales</taxon>
        <taxon>Cyclobacteriaceae</taxon>
        <taxon>Algoriphagus</taxon>
    </lineage>
</organism>
<dbReference type="InterPro" id="IPR037523">
    <property type="entry name" value="VOC_core"/>
</dbReference>
<dbReference type="STRING" id="279824.SAMN03080617_01486"/>
<dbReference type="Proteomes" id="UP000198756">
    <property type="component" value="Unassembled WGS sequence"/>
</dbReference>
<evidence type="ECO:0000313" key="2">
    <source>
        <dbReference type="EMBL" id="SDA64024.1"/>
    </source>
</evidence>
<gene>
    <name evidence="2" type="ORF">SAMN03080617_01486</name>
</gene>
<dbReference type="RefSeq" id="WP_092729307.1">
    <property type="nucleotide sequence ID" value="NZ_FMXE01000008.1"/>
</dbReference>
<dbReference type="OrthoDB" id="1177764at2"/>
<dbReference type="CDD" id="cd06587">
    <property type="entry name" value="VOC"/>
    <property type="match status" value="1"/>
</dbReference>
<dbReference type="AlphaFoldDB" id="A0A1G5X1Q7"/>
<dbReference type="GO" id="GO:0051213">
    <property type="term" value="F:dioxygenase activity"/>
    <property type="evidence" value="ECO:0007669"/>
    <property type="project" value="UniProtKB-KW"/>
</dbReference>
<dbReference type="SUPFAM" id="SSF54593">
    <property type="entry name" value="Glyoxalase/Bleomycin resistance protein/Dihydroxybiphenyl dioxygenase"/>
    <property type="match status" value="1"/>
</dbReference>
<dbReference type="InterPro" id="IPR029068">
    <property type="entry name" value="Glyas_Bleomycin-R_OHBP_Dase"/>
</dbReference>
<keyword evidence="2" id="KW-0223">Dioxygenase</keyword>
<dbReference type="PROSITE" id="PS51819">
    <property type="entry name" value="VOC"/>
    <property type="match status" value="1"/>
</dbReference>
<feature type="domain" description="VOC" evidence="1">
    <location>
        <begin position="2"/>
        <end position="122"/>
    </location>
</feature>
<keyword evidence="3" id="KW-1185">Reference proteome</keyword>
<dbReference type="EMBL" id="FMXE01000008">
    <property type="protein sequence ID" value="SDA64024.1"/>
    <property type="molecule type" value="Genomic_DNA"/>
</dbReference>
<evidence type="ECO:0000259" key="1">
    <source>
        <dbReference type="PROSITE" id="PS51819"/>
    </source>
</evidence>
<protein>
    <submittedName>
        <fullName evidence="2">Catechol 2,3-dioxygenase</fullName>
    </submittedName>
</protein>
<name>A0A1G5X1Q7_9BACT</name>
<proteinExistence type="predicted"/>
<dbReference type="Gene3D" id="3.10.180.10">
    <property type="entry name" value="2,3-Dihydroxybiphenyl 1,2-Dioxygenase, domain 1"/>
    <property type="match status" value="1"/>
</dbReference>
<accession>A0A1G5X1Q7</accession>
<sequence length="130" mass="14776">MKFEHFALNVPNAQEMSIWYEAYLGLKVVKKMTEAPYMTFLADDSGTILLEIYSNPKGETLDFTRFHPLAVHLAFVSEDPAKDKARLINAGASEMSDDILPDSSHLVMLRDPWGICIQFCKRSIPMLKDH</sequence>
<keyword evidence="2" id="KW-0560">Oxidoreductase</keyword>
<reference evidence="3" key="1">
    <citation type="submission" date="2016-10" db="EMBL/GenBank/DDBJ databases">
        <authorList>
            <person name="Varghese N."/>
            <person name="Submissions S."/>
        </authorList>
    </citation>
    <scope>NUCLEOTIDE SEQUENCE [LARGE SCALE GENOMIC DNA]</scope>
    <source>
        <strain evidence="3">DSM 22703</strain>
    </source>
</reference>